<evidence type="ECO:0000259" key="1">
    <source>
        <dbReference type="Pfam" id="PF09940"/>
    </source>
</evidence>
<dbReference type="Gene3D" id="3.50.30.90">
    <property type="match status" value="1"/>
</dbReference>
<protein>
    <submittedName>
        <fullName evidence="3">DUF4910 domain-containing protein</fullName>
    </submittedName>
</protein>
<proteinExistence type="predicted"/>
<evidence type="ECO:0000259" key="2">
    <source>
        <dbReference type="Pfam" id="PF16254"/>
    </source>
</evidence>
<name>A0A6L5XP22_9BACT</name>
<feature type="domain" description="DUF2172" evidence="1">
    <location>
        <begin position="72"/>
        <end position="166"/>
    </location>
</feature>
<reference evidence="3 4" key="1">
    <citation type="submission" date="2019-09" db="EMBL/GenBank/DDBJ databases">
        <title>In-depth cultivation of the pig gut microbiome towards novel bacterial diversity and tailored functional studies.</title>
        <authorList>
            <person name="Wylensek D."/>
            <person name="Hitch T.C.A."/>
            <person name="Clavel T."/>
        </authorList>
    </citation>
    <scope>NUCLEOTIDE SEQUENCE [LARGE SCALE GENOMIC DNA]</scope>
    <source>
        <strain evidence="3 4">PG-178-WT-4</strain>
    </source>
</reference>
<evidence type="ECO:0000313" key="4">
    <source>
        <dbReference type="Proteomes" id="UP000477488"/>
    </source>
</evidence>
<dbReference type="Pfam" id="PF16254">
    <property type="entry name" value="DUF4910"/>
    <property type="match status" value="1"/>
</dbReference>
<evidence type="ECO:0000313" key="3">
    <source>
        <dbReference type="EMBL" id="MSS29024.1"/>
    </source>
</evidence>
<comment type="caution">
    <text evidence="3">The sequence shown here is derived from an EMBL/GenBank/DDBJ whole genome shotgun (WGS) entry which is preliminary data.</text>
</comment>
<dbReference type="EMBL" id="VUMH01000019">
    <property type="protein sequence ID" value="MSS29024.1"/>
    <property type="molecule type" value="Genomic_DNA"/>
</dbReference>
<dbReference type="InterPro" id="IPR032589">
    <property type="entry name" value="DUF4910"/>
</dbReference>
<dbReference type="Proteomes" id="UP000477488">
    <property type="component" value="Unassembled WGS sequence"/>
</dbReference>
<keyword evidence="4" id="KW-1185">Reference proteome</keyword>
<dbReference type="RefSeq" id="WP_154513024.1">
    <property type="nucleotide sequence ID" value="NZ_VUMH01000019.1"/>
</dbReference>
<sequence length="444" mass="49758">MTQSSARQGESHLLLPNTDIEDMARVLAPLSRHLVSDGYDAALDALASRFPMRIHAYPTGISAFTWIVPERWLCREAALETLDGQKIFSAEDNLLHVVSYSLPFSGTVSREELFAHLHTPPAPAAERCPDAIPFVFKYYDRDWGLCCSARQKAALTADTYRVRIDSAFSAGAVKVGEVLVTGQRKDCIVFCAHLCHPGQFNDGLSGVLAGLKLTERLQRRSNLRYSYRMLILPETIGSACWLSHNPDVIPQLKGGLFLETLATAYPHVLMHSNQPTSWFDRLCTVVLRHENAGNTDVPFLGSLLNDERMFNATGIQCPMCSLMRVAPRSDDLWPYATYHTSLDVCENADFANLQKSIDLLEQIVNATEADCVPRPLWQGELFVSRYNGLDYERDGKILREITYSMDGKRSINDIAQLRNADFFEIKRVLDILAEEGLVTHEACL</sequence>
<dbReference type="Gene3D" id="3.40.630.10">
    <property type="entry name" value="Zn peptidases"/>
    <property type="match status" value="1"/>
</dbReference>
<dbReference type="AlphaFoldDB" id="A0A6L5XP22"/>
<feature type="domain" description="DUF4910" evidence="2">
    <location>
        <begin position="23"/>
        <end position="369"/>
    </location>
</feature>
<dbReference type="InterPro" id="IPR032610">
    <property type="entry name" value="DUF2172"/>
</dbReference>
<accession>A0A6L5XP22</accession>
<organism evidence="3 4">
    <name type="scientific">Desulfovibrio porci</name>
    <dbReference type="NCBI Taxonomy" id="2605782"/>
    <lineage>
        <taxon>Bacteria</taxon>
        <taxon>Pseudomonadati</taxon>
        <taxon>Thermodesulfobacteriota</taxon>
        <taxon>Desulfovibrionia</taxon>
        <taxon>Desulfovibrionales</taxon>
        <taxon>Desulfovibrionaceae</taxon>
        <taxon>Desulfovibrio</taxon>
    </lineage>
</organism>
<dbReference type="Pfam" id="PF09940">
    <property type="entry name" value="DUF2172"/>
    <property type="match status" value="1"/>
</dbReference>
<dbReference type="SUPFAM" id="SSF53187">
    <property type="entry name" value="Zn-dependent exopeptidases"/>
    <property type="match status" value="1"/>
</dbReference>
<gene>
    <name evidence="3" type="ORF">FYJ44_13555</name>
</gene>